<dbReference type="Gene3D" id="3.30.870.10">
    <property type="entry name" value="Endonuclease Chain A"/>
    <property type="match status" value="1"/>
</dbReference>
<name>A0A075HA56_9ARCH</name>
<evidence type="ECO:0008006" key="2">
    <source>
        <dbReference type="Google" id="ProtNLM"/>
    </source>
</evidence>
<accession>A0A075HA56</accession>
<evidence type="ECO:0000313" key="1">
    <source>
        <dbReference type="EMBL" id="AIF10638.1"/>
    </source>
</evidence>
<protein>
    <recommendedName>
        <fullName evidence="2">Phospholipase D-like domain-containing protein</fullName>
    </recommendedName>
</protein>
<sequence>MVYFEYSTSVVNKVIDELQKAKKYIRIAMFQIHRNDVFELLEKKLKEGVKIEVFTLPPETVKEKIEKNC</sequence>
<dbReference type="EMBL" id="KF900896">
    <property type="protein sequence ID" value="AIF10638.1"/>
    <property type="molecule type" value="Genomic_DNA"/>
</dbReference>
<dbReference type="SUPFAM" id="SSF56024">
    <property type="entry name" value="Phospholipase D/nuclease"/>
    <property type="match status" value="1"/>
</dbReference>
<dbReference type="AlphaFoldDB" id="A0A075HA56"/>
<reference evidence="1" key="1">
    <citation type="journal article" date="2014" name="Genome Biol. Evol.">
        <title>Pangenome evidence for extensive interdomain horizontal transfer affecting lineage core and shell genes in uncultured planktonic thaumarchaeota and euryarchaeota.</title>
        <authorList>
            <person name="Deschamps P."/>
            <person name="Zivanovic Y."/>
            <person name="Moreira D."/>
            <person name="Rodriguez-Valera F."/>
            <person name="Lopez-Garcia P."/>
        </authorList>
    </citation>
    <scope>NUCLEOTIDE SEQUENCE</scope>
</reference>
<proteinExistence type="predicted"/>
<organism evidence="1">
    <name type="scientific">uncultured marine thaumarchaeote KM3_46_G12</name>
    <dbReference type="NCBI Taxonomy" id="1456162"/>
    <lineage>
        <taxon>Archaea</taxon>
        <taxon>Nitrososphaerota</taxon>
        <taxon>environmental samples</taxon>
    </lineage>
</organism>